<name>A0A3E4LNR1_9FIRM</name>
<dbReference type="GO" id="GO:0003677">
    <property type="term" value="F:DNA binding"/>
    <property type="evidence" value="ECO:0007669"/>
    <property type="project" value="UniProtKB-KW"/>
</dbReference>
<gene>
    <name evidence="4" type="ORF">DW116_12090</name>
    <name evidence="3" type="ORF">DXD17_09050</name>
</gene>
<dbReference type="SMART" id="SM00530">
    <property type="entry name" value="HTH_XRE"/>
    <property type="match status" value="1"/>
</dbReference>
<dbReference type="AlphaFoldDB" id="A0A3E4LNR1"/>
<dbReference type="InterPro" id="IPR001387">
    <property type="entry name" value="Cro/C1-type_HTH"/>
</dbReference>
<organism evidence="3 5">
    <name type="scientific">[Ruminococcus] lactaris</name>
    <dbReference type="NCBI Taxonomy" id="46228"/>
    <lineage>
        <taxon>Bacteria</taxon>
        <taxon>Bacillati</taxon>
        <taxon>Bacillota</taxon>
        <taxon>Clostridia</taxon>
        <taxon>Lachnospirales</taxon>
        <taxon>Lachnospiraceae</taxon>
        <taxon>Mediterraneibacter</taxon>
    </lineage>
</organism>
<dbReference type="Proteomes" id="UP000285832">
    <property type="component" value="Unassembled WGS sequence"/>
</dbReference>
<evidence type="ECO:0000313" key="5">
    <source>
        <dbReference type="Proteomes" id="UP000260793"/>
    </source>
</evidence>
<evidence type="ECO:0000313" key="6">
    <source>
        <dbReference type="Proteomes" id="UP000285832"/>
    </source>
</evidence>
<accession>A0A3E4LNR1</accession>
<dbReference type="Proteomes" id="UP000260793">
    <property type="component" value="Unassembled WGS sequence"/>
</dbReference>
<protein>
    <submittedName>
        <fullName evidence="3">XRE family transcriptional regulator</fullName>
    </submittedName>
</protein>
<dbReference type="CDD" id="cd00093">
    <property type="entry name" value="HTH_XRE"/>
    <property type="match status" value="1"/>
</dbReference>
<dbReference type="PANTHER" id="PTHR46558:SF4">
    <property type="entry name" value="DNA-BIDING PHAGE PROTEIN"/>
    <property type="match status" value="1"/>
</dbReference>
<proteinExistence type="predicted"/>
<feature type="domain" description="HTH cro/C1-type" evidence="2">
    <location>
        <begin position="32"/>
        <end position="86"/>
    </location>
</feature>
<dbReference type="PROSITE" id="PS50943">
    <property type="entry name" value="HTH_CROC1"/>
    <property type="match status" value="1"/>
</dbReference>
<dbReference type="SUPFAM" id="SSF47413">
    <property type="entry name" value="lambda repressor-like DNA-binding domains"/>
    <property type="match status" value="1"/>
</dbReference>
<evidence type="ECO:0000313" key="4">
    <source>
        <dbReference type="EMBL" id="RHJ58080.1"/>
    </source>
</evidence>
<sequence>MLTNWMGYDILKEVSISDILEAKMKRTIGERLKKARKDAKIRQGAAAEKMEMSRTTLSAIESDKRLVWAEEITKFAEMYKVSANELLYGFADEFPEIEFEAFLGNSEIRMINYSLLYDRLNDKDKDKVMKYIVSLLEQQN</sequence>
<reference evidence="5 6" key="1">
    <citation type="submission" date="2018-08" db="EMBL/GenBank/DDBJ databases">
        <title>A genome reference for cultivated species of the human gut microbiota.</title>
        <authorList>
            <person name="Zou Y."/>
            <person name="Xue W."/>
            <person name="Luo G."/>
        </authorList>
    </citation>
    <scope>NUCLEOTIDE SEQUENCE [LARGE SCALE GENOMIC DNA]</scope>
    <source>
        <strain evidence="4 6">AM09-9</strain>
        <strain evidence="3 5">TF11-7</strain>
    </source>
</reference>
<evidence type="ECO:0000313" key="3">
    <source>
        <dbReference type="EMBL" id="RGK38976.1"/>
    </source>
</evidence>
<comment type="caution">
    <text evidence="3">The sequence shown here is derived from an EMBL/GenBank/DDBJ whole genome shotgun (WGS) entry which is preliminary data.</text>
</comment>
<evidence type="ECO:0000256" key="1">
    <source>
        <dbReference type="ARBA" id="ARBA00023125"/>
    </source>
</evidence>
<dbReference type="EMBL" id="QRMI01000040">
    <property type="protein sequence ID" value="RHJ58080.1"/>
    <property type="molecule type" value="Genomic_DNA"/>
</dbReference>
<dbReference type="InterPro" id="IPR010982">
    <property type="entry name" value="Lambda_DNA-bd_dom_sf"/>
</dbReference>
<dbReference type="Gene3D" id="1.10.260.40">
    <property type="entry name" value="lambda repressor-like DNA-binding domains"/>
    <property type="match status" value="1"/>
</dbReference>
<dbReference type="PANTHER" id="PTHR46558">
    <property type="entry name" value="TRACRIPTIONAL REGULATORY PROTEIN-RELATED-RELATED"/>
    <property type="match status" value="1"/>
</dbReference>
<dbReference type="Pfam" id="PF12844">
    <property type="entry name" value="HTH_19"/>
    <property type="match status" value="1"/>
</dbReference>
<keyword evidence="1" id="KW-0238">DNA-binding</keyword>
<evidence type="ECO:0000259" key="2">
    <source>
        <dbReference type="PROSITE" id="PS50943"/>
    </source>
</evidence>
<dbReference type="EMBL" id="QSQN01000022">
    <property type="protein sequence ID" value="RGK38976.1"/>
    <property type="molecule type" value="Genomic_DNA"/>
</dbReference>